<dbReference type="NCBIfam" id="TIGR04056">
    <property type="entry name" value="OMP_RagA_SusC"/>
    <property type="match status" value="1"/>
</dbReference>
<keyword evidence="20" id="KW-0998">Cell outer membrane</keyword>
<dbReference type="PANTHER" id="PTHR45833:SF1">
    <property type="entry name" value="METHIONINE SYNTHASE"/>
    <property type="match status" value="1"/>
</dbReference>
<evidence type="ECO:0000256" key="5">
    <source>
        <dbReference type="ARBA" id="ARBA00005178"/>
    </source>
</evidence>
<dbReference type="OrthoDB" id="6666987at2759"/>
<evidence type="ECO:0000256" key="24">
    <source>
        <dbReference type="PROSITE-ProRule" id="PRU00333"/>
    </source>
</evidence>
<dbReference type="PROSITE" id="PS52016">
    <property type="entry name" value="TONB_DEPENDENT_REC_3"/>
    <property type="match status" value="1"/>
</dbReference>
<protein>
    <recommendedName>
        <fullName evidence="8">methionine synthase</fullName>
        <ecNumber evidence="8">2.1.1.13</ecNumber>
    </recommendedName>
    <alternativeName>
        <fullName evidence="23">5-methyltetrahydrofolate--homocysteine methyltransferase</fullName>
    </alternativeName>
    <alternativeName>
        <fullName evidence="22">Vitamin-B12 dependent methionine synthase</fullName>
    </alternativeName>
</protein>
<accession>A0A2B4R6C6</accession>
<dbReference type="InterPro" id="IPR036724">
    <property type="entry name" value="Cobalamin-bd_sf"/>
</dbReference>
<dbReference type="Pfam" id="PF07980">
    <property type="entry name" value="SusD_RagB"/>
    <property type="match status" value="1"/>
</dbReference>
<evidence type="ECO:0000256" key="12">
    <source>
        <dbReference type="ARBA" id="ARBA00022679"/>
    </source>
</evidence>
<evidence type="ECO:0000256" key="22">
    <source>
        <dbReference type="ARBA" id="ARBA00030163"/>
    </source>
</evidence>
<dbReference type="FunFam" id="3.40.50.280:FF:000001">
    <property type="entry name" value="Methionine synthase"/>
    <property type="match status" value="1"/>
</dbReference>
<dbReference type="GO" id="GO:0046653">
    <property type="term" value="P:tetrahydrofolate metabolic process"/>
    <property type="evidence" value="ECO:0007669"/>
    <property type="project" value="TreeGrafter"/>
</dbReference>
<dbReference type="NCBIfam" id="TIGR04057">
    <property type="entry name" value="SusC_RagA_signa"/>
    <property type="match status" value="1"/>
</dbReference>
<dbReference type="Gene3D" id="1.50.10.10">
    <property type="match status" value="1"/>
</dbReference>
<dbReference type="Gene3D" id="3.20.20.70">
    <property type="entry name" value="Aldolase class I"/>
    <property type="match status" value="1"/>
</dbReference>
<dbReference type="InterPro" id="IPR026341">
    <property type="entry name" value="T9SS_type_B"/>
</dbReference>
<dbReference type="InterPro" id="IPR008969">
    <property type="entry name" value="CarboxyPept-like_regulatory"/>
</dbReference>
<dbReference type="NCBIfam" id="TIGR04131">
    <property type="entry name" value="Bac_Flav_CTERM"/>
    <property type="match status" value="1"/>
</dbReference>
<dbReference type="CDD" id="cd00452">
    <property type="entry name" value="KDPG_aldolase"/>
    <property type="match status" value="1"/>
</dbReference>
<evidence type="ECO:0000256" key="2">
    <source>
        <dbReference type="ARBA" id="ARBA00001947"/>
    </source>
</evidence>
<gene>
    <name evidence="33" type="primary">metH</name>
    <name evidence="33" type="ORF">AWC38_SpisGene23278</name>
</gene>
<comment type="cofactor">
    <cofactor evidence="2 24">
        <name>Zn(2+)</name>
        <dbReference type="ChEBI" id="CHEBI:29105"/>
    </cofactor>
</comment>
<dbReference type="Gene3D" id="3.20.20.20">
    <property type="entry name" value="Dihydropteroate synthase-like"/>
    <property type="match status" value="1"/>
</dbReference>
<keyword evidence="17 24" id="KW-0862">Zinc</keyword>
<feature type="region of interest" description="Disordered" evidence="27">
    <location>
        <begin position="3940"/>
        <end position="4031"/>
    </location>
</feature>
<dbReference type="EC" id="2.1.1.13" evidence="8"/>
<evidence type="ECO:0000259" key="32">
    <source>
        <dbReference type="PROSITE" id="PS51337"/>
    </source>
</evidence>
<dbReference type="InterPro" id="IPR003367">
    <property type="entry name" value="Thrombospondin_3-like_rpt"/>
</dbReference>
<evidence type="ECO:0000256" key="19">
    <source>
        <dbReference type="ARBA" id="ARBA00023167"/>
    </source>
</evidence>
<feature type="domain" description="B12-binding" evidence="31">
    <location>
        <begin position="642"/>
        <end position="777"/>
    </location>
</feature>
<evidence type="ECO:0000256" key="11">
    <source>
        <dbReference type="ARBA" id="ARBA00022628"/>
    </source>
</evidence>
<dbReference type="Gene3D" id="3.40.50.280">
    <property type="entry name" value="Cobalamin-binding domain"/>
    <property type="match status" value="1"/>
</dbReference>
<feature type="compositionally biased region" description="Basic and acidic residues" evidence="27">
    <location>
        <begin position="3940"/>
        <end position="3960"/>
    </location>
</feature>
<dbReference type="Gene3D" id="1.25.40.390">
    <property type="match status" value="1"/>
</dbReference>
<evidence type="ECO:0000256" key="7">
    <source>
        <dbReference type="ARBA" id="ARBA00010398"/>
    </source>
</evidence>
<dbReference type="GO" id="GO:0050667">
    <property type="term" value="P:homocysteine metabolic process"/>
    <property type="evidence" value="ECO:0007669"/>
    <property type="project" value="TreeGrafter"/>
</dbReference>
<keyword evidence="13" id="KW-0949">S-adenosyl-L-methionine</keyword>
<dbReference type="GO" id="GO:0008270">
    <property type="term" value="F:zinc ion binding"/>
    <property type="evidence" value="ECO:0007669"/>
    <property type="project" value="InterPro"/>
</dbReference>
<dbReference type="InterPro" id="IPR000917">
    <property type="entry name" value="Sulfatase_N"/>
</dbReference>
<keyword evidence="21" id="KW-0170">Cobalt</keyword>
<evidence type="ECO:0000256" key="3">
    <source>
        <dbReference type="ARBA" id="ARBA00001956"/>
    </source>
</evidence>
<dbReference type="SUPFAM" id="SSF48452">
    <property type="entry name" value="TPR-like"/>
    <property type="match status" value="1"/>
</dbReference>
<keyword evidence="19" id="KW-0486">Methionine biosynthesis</keyword>
<dbReference type="InterPro" id="IPR039426">
    <property type="entry name" value="TonB-dep_rcpt-like"/>
</dbReference>
<dbReference type="Pfam" id="PF13585">
    <property type="entry name" value="CHU_C"/>
    <property type="match status" value="1"/>
</dbReference>
<dbReference type="SUPFAM" id="SSF49464">
    <property type="entry name" value="Carboxypeptidase regulatory domain-like"/>
    <property type="match status" value="1"/>
</dbReference>
<feature type="compositionally biased region" description="Basic and acidic residues" evidence="27">
    <location>
        <begin position="1761"/>
        <end position="1780"/>
    </location>
</feature>
<dbReference type="InterPro" id="IPR031338">
    <property type="entry name" value="KDPG/KHG_AS_2"/>
</dbReference>
<dbReference type="SUPFAM" id="SSF51569">
    <property type="entry name" value="Aldolase"/>
    <property type="match status" value="1"/>
</dbReference>
<dbReference type="InterPro" id="IPR011005">
    <property type="entry name" value="Dihydropteroate_synth-like_sf"/>
</dbReference>
<dbReference type="InterPro" id="IPR012910">
    <property type="entry name" value="Plug_dom"/>
</dbReference>
<dbReference type="Pfam" id="PF02310">
    <property type="entry name" value="B12-binding"/>
    <property type="match status" value="1"/>
</dbReference>
<dbReference type="Gene3D" id="2.60.40.1120">
    <property type="entry name" value="Carboxypeptidase-like, regulatory domain"/>
    <property type="match status" value="1"/>
</dbReference>
<evidence type="ECO:0000256" key="20">
    <source>
        <dbReference type="ARBA" id="ARBA00023237"/>
    </source>
</evidence>
<dbReference type="InterPro" id="IPR050554">
    <property type="entry name" value="Met_Synthase/Corrinoid"/>
</dbReference>
<evidence type="ECO:0000256" key="13">
    <source>
        <dbReference type="ARBA" id="ARBA00022691"/>
    </source>
</evidence>
<dbReference type="InterPro" id="IPR008928">
    <property type="entry name" value="6-hairpin_glycosidase_sf"/>
</dbReference>
<dbReference type="InterPro" id="IPR013785">
    <property type="entry name" value="Aldolase_TIM"/>
</dbReference>
<dbReference type="SMART" id="SM01018">
    <property type="entry name" value="B12-binding_2"/>
    <property type="match status" value="1"/>
</dbReference>
<feature type="domain" description="Hcy-binding" evidence="28">
    <location>
        <begin position="1"/>
        <end position="271"/>
    </location>
</feature>
<dbReference type="GO" id="GO:0005576">
    <property type="term" value="C:extracellular region"/>
    <property type="evidence" value="ECO:0007669"/>
    <property type="project" value="InterPro"/>
</dbReference>
<evidence type="ECO:0000256" key="6">
    <source>
        <dbReference type="ARBA" id="ARBA00008779"/>
    </source>
</evidence>
<keyword evidence="11" id="KW-0846">Cobalamin</keyword>
<comment type="caution">
    <text evidence="33">The sequence shown here is derived from an EMBL/GenBank/DDBJ whole genome shotgun (WGS) entry which is preliminary data.</text>
</comment>
<dbReference type="InterPro" id="IPR036589">
    <property type="entry name" value="HCY_dom_sf"/>
</dbReference>
<dbReference type="Gene3D" id="1.10.1240.10">
    <property type="entry name" value="Methionine synthase domain"/>
    <property type="match status" value="1"/>
</dbReference>
<sequence length="4331" mass="484290">MLSITQPNAIKEIHAKYLQAGADIIETNTFSSTTIAMADYEMEASVYQLNYESAKIAKEVAQEFTAQTPEKPRFVAGAMGPTNKTASMSPDVNDPGFRAVSFDELRIAYKEQAVALLDGGADILLVETVFDTLNAKAALFAIDELAEERGQEIPIMVSGTITDASGRTLSGQTAEAFLIAVSHMPLLSVGFNCALGADALTPYLEVLAKHTDFAVSAHPNAGLPNAFGEYDETPEQMASQIRNYFERGLVNIIGGCCGERTNVAGSRKFLRLVKEENYEEALEVAREQVEGGAQVIDINMDDGLIDGKTAMVRFLNLLMAEPDISRVPIMIDSSKWEIIEAGLQVVQGKCVVNSISLKEGEDIFRTQVKKLKRYGAAVIVMAFDEVGQADTYQRRIEIAERSYKIMVDELGFPSEDIIFDLNIFPVATGMEEHRRNAIDFIEATHWVRTNLTNASVSGGVSNVSFSFRGNNPVREAMHSVFLYHAIQKGMNMGIVNPSMLEVYDDIPKDLLEYVEDVILDRRDDATERLLDFAETVKGVKKDTSKNLAWREGTLQEKITHALVKGLDIFIEEDVEAARQSVDKPIEVIEGHLMNGMNVVGDLFGAGKMFLPQVVKSARVMKKAVAYLMPFIEAEKDESTKAQGKVLLATVKGDVHDIGKNIVGVVLACNNYQIIDLGVMIPAEKILETAKKESVDIIGLSGLITPSLDEMVYVAKEMQRQGFTVPLLIGGATTSKAHTAVKIAPEYENGAIHVLDASRSVPVVSELINPNTRDAFVSKTYTEYEEVRRGYLNRQGKKKYLSLKDARANKFKIEWSEKDIYTPQKTGVTVLRHFDLKELLPFIDWTPFFISWELHGRYPKILKDKVVGEQATQLFAEARAMLEKIVSEKWFTAKAVYGLFPANTAENSDDILVYTDEKRTTVQETILTLRQQNDKGDRPNIALADFVAPVSSGVGDYIGAFCVTAGFGVEEIADRYKNNLDDYNSIMVKALADRFAEAFAEYLHHKIRTEYWGYAHNENLDNNALIAEKYQGIRPAPGYPACPDHTEKNTLWKLLSVEKNIGVTLTESLAMFPTASVSGYYFAHPKAKYFGLGKITKEQVHHFAQRRGFSNEEAERVYETVSIDISELGVDDLLGIPDYEVIDLDTGKKIISQRIDNDGNGKMDEIIFQPNVKSHTQKKYHFKIKKTPTKTQKPIQYCYGRFVPERIDDYAWENDRVAFRIYGPTAQKMIEQGNPNGTLSSGVDAWLKRVSYPVIDKWYAETTSGEGSYHEDTGEGLDNFHVGISRGVGGLAVYKNGTYYYSKNYNAYRIITTGPLRTAVKIDYENWDASGSLIKESKIISLDYGSYLSRFDTYISGSEKISVGLTMHEKDGVILGDLKSDDGLNVVFEVSGGNLYDEEKLLISGKSKIKLKERATNKDNPSENKNLFSKTLILQGSSKSKKAYSVYLKMDRQITFSDMSKVYADGGFFDEKEMMTHLKGKDDGIDYSLISVSNISDSRVAEVYTSGDLKYKNIKIKSAGNFTADFKIKRSDGRNVLVTGVAFEVKKRPAENLTFTTIDMVFRAGIEFNKTSLLNQVKPDDKKAGYTIKTIQIPASVGSARLASEKIQVIQDGNFEITLVLEHPTKADVTLSNCRFKIAKAIKFDWKGGGVPLTKELDGNGSFTTAEIFDNIDGPKTGWALKSITSTDDLLTVTGTAPNLSLQRNKAGTGTFTADIVLTKASVGDKTVSGATFSVTKPAGAVLDRTGWSIDGLITQWGQNDKLPDSDRTRTGSTEDCKQPWEDQSTCYTSGSSKWVKRIIEYLFDGKNKTMWATDGRYARGPEWRNRDLDNRKGKKQLENLPITILVDMKANRVLEKEVKIKTIKGTVLDENGVPFPGATVMEVNTQNAVSTDFDGNFSIKVLESSKISFSYMGYTTKEVSVSGTNDWKIRLNPDVNNLEEAVVIGYGTTKKADITGSVGVVPMGELKKAPVVNFDQALAGRVAGVQVSTQDGTPGAEMKVIIRGQNSINQSNRPLYVVDGFIIENFNAGILNPDDIASINILKDASATAIYGARGANGVVLITTVQAKDGETKVSYYKTRLDVNSIYRKYDLISDPYEYIKLAYERNKTNTTTQYFTDDHLNVVGGKEDYIGVPFMNWQDKVFRVATTENNTLHLSSSINNKMKFVASLNYLDQKGILIGSGYRRLNGRLNMSYKVNDKSTFKLNLAYTNNQRDGQLIKESSQFSFMRNILSYEPIVNKFRDYGDSDPFKGLHDNFDFQNIYVWHPVVSLKNEFRKYIRNQFVMNLGFKRQLLPNLTLDIKGNYSGLFSENSFFNNSKTVYGRLVNKIDGINGGVQNRNISNTSGSAILTYKKRFENHYIDMMLGATINTVEGKFASMYSRDIPKYLESLGVNSIDGGEAATDRDAYDIDTNANYFTEGAHRPGQKPTSTAENPNLHLNADQFIVEEGRPLGNIYGLIFDGLYQPEDFVNYDSSSNQHTLKPGIAYYQSNQKPGDKKYKDLNGDGKIDDNDKTVIEEGALAGLRGAYSLLGLAYKEAQINAMLFGWTEGIPMPLENTTKQSLPRTKGIDVYKQIIKDLETAERDLPSDDKVLDGRAGKDVARGLLARVYLYIAGEPFKEAGAYQKSKEWSKKIIDSGHHSLNPSYKDVFNQLAKGAYEKKESIFQLAYYFVNSYTASKLGSIMGLRSQLADCGRAYGIAYVTISLVLKYRDDESDERGMWNASPYFIDRKVYDYSQNKFVDNKNCGFRTLSNQFFYPTSKYRRILETPAGNGSYGGHHWPILRYSDVLLMYAEAENKINPGSIAALAAVNNVRKRAKATLLTSITDELIHEERMLELCFEGHRKFDLLRWGKLQRAVSATKSFYETYNASDAENKDWTKFAELNVGPDGKPGTGDEPSSKNIRKNTILLNGVHKYLITGFNNFDPEKHYILPFPDQEVGANENVKQTKGWFIPSGDINITDLSKDGKPVVMGFKFKSNGTGRANRSPEWRMDDFNISIAVKGETYSLDIANMNNAGFRGIHVEGTEKPAWNENWYTESSYSYYRFRPTNNTINDDEGWLVTKAIDLTSILPDKGIGIKSYASKLENYKHVYTKAGILWYMYELTQDQKLLEIAKTRTATFDDFKNITSHHDIGFMMFPPFSLAYKVTKDTYYKDVLLTAANSLSTRYNDRVGTIKSWSNKMHPRWKQHITIIDNMMNLELLMWASKNGGDKILSDIAVRHAKTTMKNHFRDDLTSWHVLEYDSINGHVLNKHTKQGYADDSRWSRGQAWGIYGYTMMYRETKDISFLKFAEKITDKYLTMLPEDKVPYWDFDAPNIPNEDRDSSAAAIVASALLELMDYVSPEKSEKYYAAALEMLESLSSDDYSGAGKTDSFLLHATGAKPLGHEIDVALIYADYYYIEALLRLKLKQKTQVFVKAQVNFDANSNTRYTPPNLLFIFPDQFRNASVGINHQDPVITPHIDRLAREGMVIENAISNNPLCSPYRAMLMTGKLPYHNKVLGNCNSNRYQYDNNWQASDVSFSDVLIANGYDAGYVGKLHLTSPKPIEGKGEIWDAYTPKEQRHQFNFWYAYGTFNNHFKPHYWVNDASEKELKYVDQWSPVHEAEVIIDYIKKRKRGSPTIKKPFALFWAPNPPHPPYNLVPKKYLSKYKKRLDELLIRPNVNLETDASWLNFHKGATKKQTHIAINQVDDHFAMITGVDEQIGRVMHALEVAGLKENTIVVITSDHGEMMGSHGLMSKNIWFEESINVPFIIRWTKKIKPNQRKNYLLNVTDIMPTLLSMMGIEKGIPKDLDGKDLSKLILKGAGPKNDAGIYYFTIAGHPHLGYRGTAVHRRDKWAAIIKGYSKYIWASEIYVASNRYGRYPANGTIQLLNEGGEEKSGFKENGWDWNLYPGATIIDLPISLLEPDTPLLMFRSQESFLGGVVMQGDGVFGMILNEAKGDNADGDEARKDTDSDGKGDVCDTDDDGDGVLDSSDNCPLVSNADQKDTDSDGKGDACDTDDDGDGVLDSSDNCPLVSNADQKDTDSDGKGDACSKIKTSDKAFSPNGDGINDYWVLYEKILELYPKNNLKIFSRDGSLIFTRSPYNNDWDGRKNGKKVKQEKGSGIRAGRVLYDREHSTMAQIKGGMVNWDEVFEGKEWFHITGITPAISQGAADACLEAVSVAHQKVDFADQQLPDMILGVGSLVDMASASAFIDMGADFVVTPMLRADIAKVCNRRKIFWSAGCGSLFEIAKAEELGCELVKLFPASVYGANFIKSVKAPCPWTRIMPTGGVGIDKKNLSEWFQAGATCVGLGSNLIVKRTDGTYDYDMIKTNTQRTIATIDTIKKGLL</sequence>
<dbReference type="GO" id="GO:0008705">
    <property type="term" value="F:methionine synthase activity"/>
    <property type="evidence" value="ECO:0007669"/>
    <property type="project" value="UniProtKB-EC"/>
</dbReference>
<evidence type="ECO:0000256" key="17">
    <source>
        <dbReference type="ARBA" id="ARBA00022833"/>
    </source>
</evidence>
<evidence type="ECO:0000256" key="14">
    <source>
        <dbReference type="ARBA" id="ARBA00022723"/>
    </source>
</evidence>
<evidence type="ECO:0000256" key="25">
    <source>
        <dbReference type="PROSITE-ProRule" id="PRU00346"/>
    </source>
</evidence>
<dbReference type="STRING" id="50429.A0A2B4R6C6"/>
<dbReference type="NCBIfam" id="TIGR02082">
    <property type="entry name" value="metH"/>
    <property type="match status" value="1"/>
</dbReference>
<dbReference type="GO" id="GO:0005829">
    <property type="term" value="C:cytosol"/>
    <property type="evidence" value="ECO:0007669"/>
    <property type="project" value="TreeGrafter"/>
</dbReference>
<evidence type="ECO:0000259" key="30">
    <source>
        <dbReference type="PROSITE" id="PS50974"/>
    </source>
</evidence>
<dbReference type="EMBL" id="LSMT01001218">
    <property type="protein sequence ID" value="PFX12716.1"/>
    <property type="molecule type" value="Genomic_DNA"/>
</dbReference>
<evidence type="ECO:0000256" key="8">
    <source>
        <dbReference type="ARBA" id="ARBA00012032"/>
    </source>
</evidence>
<dbReference type="InterPro" id="IPR011990">
    <property type="entry name" value="TPR-like_helical_dom_sf"/>
</dbReference>
<dbReference type="FunFam" id="1.10.1240.10:FF:000001">
    <property type="entry name" value="Methionine synthase"/>
    <property type="match status" value="1"/>
</dbReference>
<dbReference type="Pfam" id="PF02574">
    <property type="entry name" value="S-methyl_trans"/>
    <property type="match status" value="1"/>
</dbReference>
<dbReference type="InterPro" id="IPR000489">
    <property type="entry name" value="Pterin-binding_dom"/>
</dbReference>
<feature type="binding site" evidence="24">
    <location>
        <position position="193"/>
    </location>
    <ligand>
        <name>Zn(2+)</name>
        <dbReference type="ChEBI" id="CHEBI:29105"/>
    </ligand>
</feature>
<dbReference type="SUPFAM" id="SSF103647">
    <property type="entry name" value="TSP type-3 repeat"/>
    <property type="match status" value="1"/>
</dbReference>
<dbReference type="SUPFAM" id="SSF56935">
    <property type="entry name" value="Porins"/>
    <property type="match status" value="1"/>
</dbReference>
<dbReference type="PROSITE" id="PS51332">
    <property type="entry name" value="B12_BINDING"/>
    <property type="match status" value="1"/>
</dbReference>
<dbReference type="InterPro" id="IPR036594">
    <property type="entry name" value="Meth_synthase_dom"/>
</dbReference>
<dbReference type="GO" id="GO:0007155">
    <property type="term" value="P:cell adhesion"/>
    <property type="evidence" value="ECO:0007669"/>
    <property type="project" value="InterPro"/>
</dbReference>
<dbReference type="InterPro" id="IPR012341">
    <property type="entry name" value="6hp_glycosidase-like_sf"/>
</dbReference>
<keyword evidence="26" id="KW-0106">Calcium</keyword>
<name>A0A2B4R6C6_STYPI</name>
<feature type="compositionally biased region" description="Basic and acidic residues" evidence="27">
    <location>
        <begin position="3984"/>
        <end position="3996"/>
    </location>
</feature>
<dbReference type="InterPro" id="IPR006158">
    <property type="entry name" value="Cobalamin-bd"/>
</dbReference>
<dbReference type="InterPro" id="IPR032342">
    <property type="entry name" value="DUF4861"/>
</dbReference>
<dbReference type="InterPro" id="IPR037066">
    <property type="entry name" value="Plug_dom_sf"/>
</dbReference>
<feature type="domain" description="Pterin-binding" evidence="29">
    <location>
        <begin position="250"/>
        <end position="515"/>
    </location>
</feature>
<dbReference type="Pfam" id="PF02607">
    <property type="entry name" value="B12-binding_2"/>
    <property type="match status" value="1"/>
</dbReference>
<dbReference type="Pfam" id="PF07715">
    <property type="entry name" value="Plug"/>
    <property type="match status" value="1"/>
</dbReference>
<keyword evidence="12 25" id="KW-0808">Transferase</keyword>
<evidence type="ECO:0000259" key="31">
    <source>
        <dbReference type="PROSITE" id="PS51332"/>
    </source>
</evidence>
<dbReference type="Gene3D" id="3.20.20.330">
    <property type="entry name" value="Homocysteine-binding-like domain"/>
    <property type="match status" value="1"/>
</dbReference>
<dbReference type="InterPro" id="IPR003726">
    <property type="entry name" value="HCY_dom"/>
</dbReference>
<dbReference type="SUPFAM" id="SSF52242">
    <property type="entry name" value="Cobalamin (vitamin B12)-binding domain"/>
    <property type="match status" value="1"/>
</dbReference>
<feature type="binding site" evidence="24">
    <location>
        <position position="256"/>
    </location>
    <ligand>
        <name>Zn(2+)</name>
        <dbReference type="ChEBI" id="CHEBI:29105"/>
    </ligand>
</feature>
<dbReference type="FunFam" id="2.170.130.10:FF:000008">
    <property type="entry name" value="SusC/RagA family TonB-linked outer membrane protein"/>
    <property type="match status" value="1"/>
</dbReference>
<dbReference type="CDD" id="cd16034">
    <property type="entry name" value="sulfatase_like"/>
    <property type="match status" value="1"/>
</dbReference>
<dbReference type="SUPFAM" id="SSF56507">
    <property type="entry name" value="Methionine synthase activation domain-like"/>
    <property type="match status" value="1"/>
</dbReference>
<evidence type="ECO:0000259" key="29">
    <source>
        <dbReference type="PROSITE" id="PS50972"/>
    </source>
</evidence>
<keyword evidence="15" id="KW-0732">Signal</keyword>
<dbReference type="PROSITE" id="PS50974">
    <property type="entry name" value="ADOMET_ACTIVATION"/>
    <property type="match status" value="1"/>
</dbReference>
<comment type="similarity">
    <text evidence="6">Belongs to the sulfatase family.</text>
</comment>
<dbReference type="PROSITE" id="PS51234">
    <property type="entry name" value="TSP3"/>
    <property type="match status" value="2"/>
</dbReference>
<evidence type="ECO:0000256" key="15">
    <source>
        <dbReference type="ARBA" id="ARBA00022729"/>
    </source>
</evidence>
<dbReference type="FunFam" id="3.20.20.20:FF:000002">
    <property type="entry name" value="Methionine synthase"/>
    <property type="match status" value="1"/>
</dbReference>
<dbReference type="InterPro" id="IPR028974">
    <property type="entry name" value="TSP_type-3_rpt"/>
</dbReference>
<dbReference type="PROSITE" id="PS50972">
    <property type="entry name" value="PTERIN_BINDING"/>
    <property type="match status" value="1"/>
</dbReference>
<dbReference type="Gene3D" id="1.10.288.10">
    <property type="entry name" value="Cobalamin-dependent Methionine Synthase, domain 2"/>
    <property type="match status" value="1"/>
</dbReference>
<dbReference type="GO" id="GO:0031419">
    <property type="term" value="F:cobalamin binding"/>
    <property type="evidence" value="ECO:0007669"/>
    <property type="project" value="UniProtKB-KW"/>
</dbReference>
<dbReference type="FunFam" id="3.20.20.330:FF:000001">
    <property type="entry name" value="Methionine synthase"/>
    <property type="match status" value="1"/>
</dbReference>
<feature type="domain" description="AdoMet activation" evidence="30">
    <location>
        <begin position="793"/>
        <end position="1126"/>
    </location>
</feature>
<dbReference type="InterPro" id="IPR017850">
    <property type="entry name" value="Alkaline_phosphatase_core_sf"/>
</dbReference>
<evidence type="ECO:0000256" key="26">
    <source>
        <dbReference type="PROSITE-ProRule" id="PRU00634"/>
    </source>
</evidence>
<dbReference type="SUPFAM" id="SSF51717">
    <property type="entry name" value="Dihydropteroate synthetase-like"/>
    <property type="match status" value="1"/>
</dbReference>
<dbReference type="PROSITE" id="PS51337">
    <property type="entry name" value="B12_BINDING_NTER"/>
    <property type="match status" value="1"/>
</dbReference>
<dbReference type="PROSITE" id="PS00160">
    <property type="entry name" value="ALDOLASE_KDPG_KHG_2"/>
    <property type="match status" value="1"/>
</dbReference>
<dbReference type="Gene3D" id="3.10.196.10">
    <property type="entry name" value="Vitamin B12-dependent methionine synthase, activation domain"/>
    <property type="match status" value="1"/>
</dbReference>
<dbReference type="InterPro" id="IPR003759">
    <property type="entry name" value="Cbl-bd_cap"/>
</dbReference>
<dbReference type="InterPro" id="IPR037010">
    <property type="entry name" value="VitB12-dep_Met_synth_activ_sf"/>
</dbReference>
<dbReference type="SUPFAM" id="SSF48208">
    <property type="entry name" value="Six-hairpin glycosidases"/>
    <property type="match status" value="1"/>
</dbReference>
<keyword evidence="9 25" id="KW-0489">Methyltransferase</keyword>
<dbReference type="CDD" id="cd00740">
    <property type="entry name" value="MeTr"/>
    <property type="match status" value="1"/>
</dbReference>
<dbReference type="GO" id="GO:0005509">
    <property type="term" value="F:calcium ion binding"/>
    <property type="evidence" value="ECO:0007669"/>
    <property type="project" value="UniProtKB-UniRule"/>
</dbReference>
<dbReference type="Pfam" id="PF13715">
    <property type="entry name" value="CarbopepD_reg_2"/>
    <property type="match status" value="1"/>
</dbReference>
<dbReference type="PROSITE" id="PS50970">
    <property type="entry name" value="HCY"/>
    <property type="match status" value="1"/>
</dbReference>
<dbReference type="UniPathway" id="UPA00051">
    <property type="reaction ID" value="UER00081"/>
</dbReference>
<dbReference type="GO" id="GO:0030246">
    <property type="term" value="F:carbohydrate binding"/>
    <property type="evidence" value="ECO:0007669"/>
    <property type="project" value="InterPro"/>
</dbReference>
<dbReference type="Pfam" id="PF02412">
    <property type="entry name" value="TSP_3"/>
    <property type="match status" value="2"/>
</dbReference>
<evidence type="ECO:0000313" key="33">
    <source>
        <dbReference type="EMBL" id="PFX12716.1"/>
    </source>
</evidence>
<dbReference type="InterPro" id="IPR023996">
    <property type="entry name" value="TonB-dep_OMP_SusC/RagA"/>
</dbReference>
<reference evidence="33" key="1">
    <citation type="journal article" date="2017" name="J. ISSAAS">
        <title>Comparative analysis of the genomes of Stylophora pistillata and Acropora digitifera provides evidence for extensive differences between species of corals.</title>
        <authorList>
            <person name="Voolstra C.R."/>
            <person name="Li Y."/>
            <person name="Liew Y.J."/>
            <person name="Baumgarten S."/>
            <person name="Zoccola D."/>
            <person name="Flot J.-F."/>
            <person name="Tambutte S."/>
            <person name="Allemand D."/>
            <person name="Aranda M."/>
        </authorList>
    </citation>
    <scope>NUCLEOTIDE SEQUENCE</scope>
    <source>
        <strain evidence="33">CSM Monaco</strain>
        <tissue evidence="33">Whole animal</tissue>
    </source>
</reference>
<dbReference type="InterPro" id="IPR004223">
    <property type="entry name" value="VitB12-dep_Met_synth_activ_dom"/>
</dbReference>
<dbReference type="CDD" id="cd02069">
    <property type="entry name" value="methionine_synthase_B12_BD"/>
    <property type="match status" value="1"/>
</dbReference>
<comment type="similarity">
    <text evidence="7">Belongs to the vitamin-B12 dependent methionine synthase family.</text>
</comment>
<dbReference type="PANTHER" id="PTHR45833">
    <property type="entry name" value="METHIONINE SYNTHASE"/>
    <property type="match status" value="1"/>
</dbReference>
<evidence type="ECO:0000256" key="23">
    <source>
        <dbReference type="ARBA" id="ARBA00031040"/>
    </source>
</evidence>
<feature type="compositionally biased region" description="Basic and acidic residues" evidence="27">
    <location>
        <begin position="4020"/>
        <end position="4031"/>
    </location>
</feature>
<dbReference type="InterPro" id="IPR023997">
    <property type="entry name" value="TonB-dep_OMP_SusC/RagA_CS"/>
</dbReference>
<evidence type="ECO:0000256" key="4">
    <source>
        <dbReference type="ARBA" id="ARBA00004442"/>
    </source>
</evidence>
<evidence type="ECO:0000256" key="16">
    <source>
        <dbReference type="ARBA" id="ARBA00022737"/>
    </source>
</evidence>
<dbReference type="InterPro" id="IPR011013">
    <property type="entry name" value="Gal_mutarotase_sf_dom"/>
</dbReference>
<dbReference type="Pfam" id="PF01081">
    <property type="entry name" value="Aldolase"/>
    <property type="match status" value="1"/>
</dbReference>
<dbReference type="InterPro" id="IPR011822">
    <property type="entry name" value="MetH"/>
</dbReference>
<evidence type="ECO:0000256" key="18">
    <source>
        <dbReference type="ARBA" id="ARBA00023136"/>
    </source>
</evidence>
<dbReference type="GO" id="GO:0032259">
    <property type="term" value="P:methylation"/>
    <property type="evidence" value="ECO:0007669"/>
    <property type="project" value="UniProtKB-KW"/>
</dbReference>
<dbReference type="InterPro" id="IPR033706">
    <property type="entry name" value="Met_synthase_B12-bd"/>
</dbReference>
<proteinExistence type="inferred from homology"/>
<dbReference type="InterPro" id="IPR017897">
    <property type="entry name" value="Thrombospondin_3_rpt"/>
</dbReference>
<dbReference type="InterPro" id="IPR012944">
    <property type="entry name" value="SusD_RagB_dom"/>
</dbReference>
<keyword evidence="16" id="KW-0677">Repeat</keyword>
<dbReference type="Gene3D" id="2.170.130.10">
    <property type="entry name" value="TonB-dependent receptor, plug domain"/>
    <property type="match status" value="1"/>
</dbReference>
<dbReference type="SUPFAM" id="SSF53649">
    <property type="entry name" value="Alkaline phosphatase-like"/>
    <property type="match status" value="1"/>
</dbReference>
<dbReference type="Pfam" id="PF00884">
    <property type="entry name" value="Sulfatase"/>
    <property type="match status" value="1"/>
</dbReference>
<dbReference type="Gene3D" id="3.40.720.10">
    <property type="entry name" value="Alkaline Phosphatase, subunit A"/>
    <property type="match status" value="1"/>
</dbReference>
<dbReference type="InterPro" id="IPR000887">
    <property type="entry name" value="Aldlse_KDPG_KHG"/>
</dbReference>
<keyword evidence="10" id="KW-0028">Amino-acid biosynthesis</keyword>
<feature type="repeat" description="TSP type-3" evidence="26">
    <location>
        <begin position="3950"/>
        <end position="3985"/>
    </location>
</feature>
<dbReference type="Pfam" id="PF16153">
    <property type="entry name" value="DUF4861"/>
    <property type="match status" value="1"/>
</dbReference>
<dbReference type="Pfam" id="PF02965">
    <property type="entry name" value="Met_synt_B12"/>
    <property type="match status" value="1"/>
</dbReference>
<feature type="domain" description="B12-binding N-terminal" evidence="32">
    <location>
        <begin position="545"/>
        <end position="639"/>
    </location>
</feature>
<keyword evidence="18" id="KW-0472">Membrane</keyword>
<dbReference type="SUPFAM" id="SSF82282">
    <property type="entry name" value="Homocysteine S-methyltransferase"/>
    <property type="match status" value="1"/>
</dbReference>
<feature type="binding site" evidence="24">
    <location>
        <position position="257"/>
    </location>
    <ligand>
        <name>Zn(2+)</name>
        <dbReference type="ChEBI" id="CHEBI:29105"/>
    </ligand>
</feature>
<comment type="pathway">
    <text evidence="5">Amino-acid biosynthesis; L-methionine biosynthesis via de novo pathway; L-methionine from L-homocysteine (MetH route): step 1/1.</text>
</comment>
<feature type="region of interest" description="Disordered" evidence="27">
    <location>
        <begin position="1758"/>
        <end position="1782"/>
    </location>
</feature>
<comment type="cofactor">
    <cofactor evidence="1">
        <name>Ca(2+)</name>
        <dbReference type="ChEBI" id="CHEBI:29108"/>
    </cofactor>
</comment>
<dbReference type="GO" id="GO:0016829">
    <property type="term" value="F:lyase activity"/>
    <property type="evidence" value="ECO:0007669"/>
    <property type="project" value="InterPro"/>
</dbReference>
<evidence type="ECO:0000256" key="27">
    <source>
        <dbReference type="SAM" id="MobiDB-lite"/>
    </source>
</evidence>
<dbReference type="Pfam" id="PF02278">
    <property type="entry name" value="Lyase_8"/>
    <property type="match status" value="1"/>
</dbReference>
<comment type="subcellular location">
    <subcellularLocation>
        <location evidence="4">Cell outer membrane</location>
    </subcellularLocation>
</comment>
<dbReference type="SUPFAM" id="SSF74650">
    <property type="entry name" value="Galactose mutarotase-like"/>
    <property type="match status" value="1"/>
</dbReference>
<evidence type="ECO:0000256" key="9">
    <source>
        <dbReference type="ARBA" id="ARBA00022603"/>
    </source>
</evidence>
<organism evidence="33">
    <name type="scientific">Stylophora pistillata</name>
    <name type="common">Smooth cauliflower coral</name>
    <dbReference type="NCBI Taxonomy" id="50429"/>
    <lineage>
        <taxon>Eukaryota</taxon>
        <taxon>Metazoa</taxon>
        <taxon>Cnidaria</taxon>
        <taxon>Anthozoa</taxon>
        <taxon>Hexacorallia</taxon>
        <taxon>Scleractinia</taxon>
        <taxon>Astrocoeniina</taxon>
        <taxon>Pocilloporidae</taxon>
        <taxon>Stylophora</taxon>
    </lineage>
</organism>
<dbReference type="InterPro" id="IPR014718">
    <property type="entry name" value="GH-type_carb-bd"/>
</dbReference>
<evidence type="ECO:0000259" key="28">
    <source>
        <dbReference type="PROSITE" id="PS50970"/>
    </source>
</evidence>
<feature type="repeat" description="TSP type-3" evidence="26">
    <location>
        <begin position="3986"/>
        <end position="4021"/>
    </location>
</feature>
<dbReference type="Gene3D" id="2.70.98.10">
    <property type="match status" value="1"/>
</dbReference>
<dbReference type="InterPro" id="IPR003159">
    <property type="entry name" value="Lyase_8_central_dom"/>
</dbReference>
<dbReference type="SUPFAM" id="SSF47644">
    <property type="entry name" value="Methionine synthase domain"/>
    <property type="match status" value="1"/>
</dbReference>
<keyword evidence="14 24" id="KW-0479">Metal-binding</keyword>
<comment type="cofactor">
    <cofactor evidence="3">
        <name>methylcob(III)alamin</name>
        <dbReference type="ChEBI" id="CHEBI:28115"/>
    </cofactor>
</comment>
<evidence type="ECO:0000256" key="21">
    <source>
        <dbReference type="ARBA" id="ARBA00023285"/>
    </source>
</evidence>
<evidence type="ECO:0000256" key="1">
    <source>
        <dbReference type="ARBA" id="ARBA00001913"/>
    </source>
</evidence>
<dbReference type="GO" id="GO:0005975">
    <property type="term" value="P:carbohydrate metabolic process"/>
    <property type="evidence" value="ECO:0007669"/>
    <property type="project" value="InterPro"/>
</dbReference>
<evidence type="ECO:0000256" key="10">
    <source>
        <dbReference type="ARBA" id="ARBA00022605"/>
    </source>
</evidence>